<evidence type="ECO:0000256" key="5">
    <source>
        <dbReference type="ARBA" id="ARBA00022723"/>
    </source>
</evidence>
<proteinExistence type="inferred from homology"/>
<keyword evidence="8" id="KW-0411">Iron-sulfur</keyword>
<evidence type="ECO:0000256" key="2">
    <source>
        <dbReference type="ARBA" id="ARBA00006490"/>
    </source>
</evidence>
<keyword evidence="13" id="KW-1185">Reference proteome</keyword>
<evidence type="ECO:0000256" key="7">
    <source>
        <dbReference type="ARBA" id="ARBA00023004"/>
    </source>
</evidence>
<dbReference type="EC" id="2.8.1.7" evidence="3"/>
<accession>A0ABW4YLA5</accession>
<gene>
    <name evidence="12" type="ORF">ACFSJH_11925</name>
</gene>
<evidence type="ECO:0000256" key="4">
    <source>
        <dbReference type="ARBA" id="ARBA00022679"/>
    </source>
</evidence>
<dbReference type="InterPro" id="IPR015424">
    <property type="entry name" value="PyrdxlP-dep_Trfase"/>
</dbReference>
<dbReference type="Gene3D" id="3.40.640.10">
    <property type="entry name" value="Type I PLP-dependent aspartate aminotransferase-like (Major domain)"/>
    <property type="match status" value="1"/>
</dbReference>
<dbReference type="Gene3D" id="1.10.260.50">
    <property type="match status" value="1"/>
</dbReference>
<evidence type="ECO:0000256" key="6">
    <source>
        <dbReference type="ARBA" id="ARBA00022898"/>
    </source>
</evidence>
<dbReference type="InterPro" id="IPR020578">
    <property type="entry name" value="Aminotrans_V_PyrdxlP_BS"/>
</dbReference>
<evidence type="ECO:0000259" key="11">
    <source>
        <dbReference type="Pfam" id="PF00266"/>
    </source>
</evidence>
<dbReference type="RefSeq" id="WP_377772586.1">
    <property type="nucleotide sequence ID" value="NZ_JBHUHO010000030.1"/>
</dbReference>
<comment type="caution">
    <text evidence="12">The sequence shown here is derived from an EMBL/GenBank/DDBJ whole genome shotgun (WGS) entry which is preliminary data.</text>
</comment>
<dbReference type="InterPro" id="IPR016454">
    <property type="entry name" value="Cysteine_dSase"/>
</dbReference>
<dbReference type="SUPFAM" id="SSF53383">
    <property type="entry name" value="PLP-dependent transferases"/>
    <property type="match status" value="1"/>
</dbReference>
<dbReference type="PIRSF" id="PIRSF005572">
    <property type="entry name" value="NifS"/>
    <property type="match status" value="1"/>
</dbReference>
<dbReference type="PROSITE" id="PS00595">
    <property type="entry name" value="AA_TRANSFER_CLASS_5"/>
    <property type="match status" value="1"/>
</dbReference>
<keyword evidence="6" id="KW-0663">Pyridoxal phosphate</keyword>
<dbReference type="Gene3D" id="3.90.1150.10">
    <property type="entry name" value="Aspartate Aminotransferase, domain 1"/>
    <property type="match status" value="1"/>
</dbReference>
<organism evidence="12 13">
    <name type="scientific">Paenibacillus yanchengensis</name>
    <dbReference type="NCBI Taxonomy" id="2035833"/>
    <lineage>
        <taxon>Bacteria</taxon>
        <taxon>Bacillati</taxon>
        <taxon>Bacillota</taxon>
        <taxon>Bacilli</taxon>
        <taxon>Bacillales</taxon>
        <taxon>Paenibacillaceae</taxon>
        <taxon>Paenibacillus</taxon>
    </lineage>
</organism>
<comment type="cofactor">
    <cofactor evidence="1 10">
        <name>pyridoxal 5'-phosphate</name>
        <dbReference type="ChEBI" id="CHEBI:597326"/>
    </cofactor>
</comment>
<feature type="domain" description="Aminotransferase class V" evidence="11">
    <location>
        <begin position="4"/>
        <end position="368"/>
    </location>
</feature>
<protein>
    <recommendedName>
        <fullName evidence="3">cysteine desulfurase</fullName>
        <ecNumber evidence="3">2.8.1.7</ecNumber>
    </recommendedName>
</protein>
<evidence type="ECO:0000256" key="8">
    <source>
        <dbReference type="ARBA" id="ARBA00023014"/>
    </source>
</evidence>
<evidence type="ECO:0000256" key="10">
    <source>
        <dbReference type="RuleBase" id="RU004504"/>
    </source>
</evidence>
<comment type="similarity">
    <text evidence="2">Belongs to the class-V pyridoxal-phosphate-dependent aminotransferase family. NifS/IscS subfamily.</text>
</comment>
<dbReference type="InterPro" id="IPR015421">
    <property type="entry name" value="PyrdxlP-dep_Trfase_major"/>
</dbReference>
<keyword evidence="5" id="KW-0479">Metal-binding</keyword>
<reference evidence="13" key="1">
    <citation type="journal article" date="2019" name="Int. J. Syst. Evol. Microbiol.">
        <title>The Global Catalogue of Microorganisms (GCM) 10K type strain sequencing project: providing services to taxonomists for standard genome sequencing and annotation.</title>
        <authorList>
            <consortium name="The Broad Institute Genomics Platform"/>
            <consortium name="The Broad Institute Genome Sequencing Center for Infectious Disease"/>
            <person name="Wu L."/>
            <person name="Ma J."/>
        </authorList>
    </citation>
    <scope>NUCLEOTIDE SEQUENCE [LARGE SCALE GENOMIC DNA]</scope>
    <source>
        <strain evidence="13">GH52</strain>
    </source>
</reference>
<sequence length="384" mass="41913">MKAIYFDHAATTPVHTEVLEVMQRIINAGPMNSSSSHVFGRQAKAVFSEARDQFAASLGCSAGELLFTSGGTESINTALISSAFVQRKKGRNHLISSAAEHHAVLHTLQWLETEHQFKLTILPVDKEARISIAELEEVLTEETAVVTMMHGNNEIGTLQPIVVIGEKVKQAGALFHVDAVQTLGYEQYQLREMPVDLMSFSSHKINGPQGVGALYIAAGTAFEPLFHGGAQQSNRRAGTENIAGIAGFAAALKMVEQNREKKQHFMQLLRNRWIELLREQIVHIPIIVHGSVDEQLSHIVNISFVGIDTEVMLMSLDMEGIAASSGSACTSGSLQRSHVLRAMGVSEDELTSAVRFSFGLGNTIEELEYAAPIVAKIVHRIKKP</sequence>
<dbReference type="PANTHER" id="PTHR11601">
    <property type="entry name" value="CYSTEINE DESULFURYLASE FAMILY MEMBER"/>
    <property type="match status" value="1"/>
</dbReference>
<evidence type="ECO:0000256" key="1">
    <source>
        <dbReference type="ARBA" id="ARBA00001933"/>
    </source>
</evidence>
<keyword evidence="4" id="KW-0808">Transferase</keyword>
<evidence type="ECO:0000256" key="9">
    <source>
        <dbReference type="ARBA" id="ARBA00050776"/>
    </source>
</evidence>
<dbReference type="Pfam" id="PF00266">
    <property type="entry name" value="Aminotran_5"/>
    <property type="match status" value="1"/>
</dbReference>
<evidence type="ECO:0000313" key="12">
    <source>
        <dbReference type="EMBL" id="MFD2116430.1"/>
    </source>
</evidence>
<evidence type="ECO:0000313" key="13">
    <source>
        <dbReference type="Proteomes" id="UP001597362"/>
    </source>
</evidence>
<evidence type="ECO:0000256" key="3">
    <source>
        <dbReference type="ARBA" id="ARBA00012239"/>
    </source>
</evidence>
<name>A0ABW4YLA5_9BACL</name>
<dbReference type="PANTHER" id="PTHR11601:SF34">
    <property type="entry name" value="CYSTEINE DESULFURASE"/>
    <property type="match status" value="1"/>
</dbReference>
<dbReference type="InterPro" id="IPR000192">
    <property type="entry name" value="Aminotrans_V_dom"/>
</dbReference>
<keyword evidence="7" id="KW-0408">Iron</keyword>
<comment type="catalytic activity">
    <reaction evidence="9">
        <text>(sulfur carrier)-H + L-cysteine = (sulfur carrier)-SH + L-alanine</text>
        <dbReference type="Rhea" id="RHEA:43892"/>
        <dbReference type="Rhea" id="RHEA-COMP:14737"/>
        <dbReference type="Rhea" id="RHEA-COMP:14739"/>
        <dbReference type="ChEBI" id="CHEBI:29917"/>
        <dbReference type="ChEBI" id="CHEBI:35235"/>
        <dbReference type="ChEBI" id="CHEBI:57972"/>
        <dbReference type="ChEBI" id="CHEBI:64428"/>
        <dbReference type="EC" id="2.8.1.7"/>
    </reaction>
</comment>
<dbReference type="Proteomes" id="UP001597362">
    <property type="component" value="Unassembled WGS sequence"/>
</dbReference>
<dbReference type="InterPro" id="IPR015422">
    <property type="entry name" value="PyrdxlP-dep_Trfase_small"/>
</dbReference>
<dbReference type="EMBL" id="JBHUHO010000030">
    <property type="protein sequence ID" value="MFD2116430.1"/>
    <property type="molecule type" value="Genomic_DNA"/>
</dbReference>